<dbReference type="InterPro" id="IPR041698">
    <property type="entry name" value="Methyltransf_25"/>
</dbReference>
<dbReference type="SUPFAM" id="SSF53335">
    <property type="entry name" value="S-adenosyl-L-methionine-dependent methyltransferases"/>
    <property type="match status" value="1"/>
</dbReference>
<reference evidence="7 8" key="1">
    <citation type="journal article" date="2016" name="Nat. Commun.">
        <title>Thousands of microbial genomes shed light on interconnected biogeochemical processes in an aquifer system.</title>
        <authorList>
            <person name="Anantharaman K."/>
            <person name="Brown C.T."/>
            <person name="Hug L.A."/>
            <person name="Sharon I."/>
            <person name="Castelle C.J."/>
            <person name="Probst A.J."/>
            <person name="Thomas B.C."/>
            <person name="Singh A."/>
            <person name="Wilkins M.J."/>
            <person name="Karaoz U."/>
            <person name="Brodie E.L."/>
            <person name="Williams K.H."/>
            <person name="Hubbard S.S."/>
            <person name="Banfield J.F."/>
        </authorList>
    </citation>
    <scope>NUCLEOTIDE SEQUENCE [LARGE SCALE GENOMIC DNA]</scope>
</reference>
<comment type="caution">
    <text evidence="7">The sequence shown here is derived from an EMBL/GenBank/DDBJ whole genome shotgun (WGS) entry which is preliminary data.</text>
</comment>
<dbReference type="PANTHER" id="PTHR44307:SF2">
    <property type="entry name" value="PHOSPHOETHANOLAMINE METHYLTRANSFERASE ISOFORM X1"/>
    <property type="match status" value="1"/>
</dbReference>
<evidence type="ECO:0000256" key="2">
    <source>
        <dbReference type="ARBA" id="ARBA00022603"/>
    </source>
</evidence>
<dbReference type="Proteomes" id="UP000178369">
    <property type="component" value="Unassembled WGS sequence"/>
</dbReference>
<comment type="pathway">
    <text evidence="4">Phospholipid metabolism.</text>
</comment>
<gene>
    <name evidence="7" type="ORF">A3F45_01515</name>
</gene>
<dbReference type="InterPro" id="IPR029063">
    <property type="entry name" value="SAM-dependent_MTases_sf"/>
</dbReference>
<dbReference type="Gene3D" id="3.40.50.150">
    <property type="entry name" value="Vaccinia Virus protein VP39"/>
    <property type="match status" value="1"/>
</dbReference>
<dbReference type="GO" id="GO:0032259">
    <property type="term" value="P:methylation"/>
    <property type="evidence" value="ECO:0007669"/>
    <property type="project" value="UniProtKB-KW"/>
</dbReference>
<evidence type="ECO:0000259" key="6">
    <source>
        <dbReference type="Pfam" id="PF13649"/>
    </source>
</evidence>
<sequence>MPKLSSLTNFSKIKSNLKQVYDGLAPVWGIDIAKPVWGLDELAKFVSLVKRSGGRKVLDLGCGSGIQSKQLVDAGLEVVGLDLSPEMISQAKKRVPEAKLTVGDMTKMDFSNESFDGVFAQASLLHIPKKLIPKVLKSIHKILKTNGVLYLALKEGTGEKVVEEERLGVVVKRFFSFFTKAEIEGYLKNAKFQVLKVRRFLDKSPTIWLCVFAKKI</sequence>
<evidence type="ECO:0000256" key="3">
    <source>
        <dbReference type="ARBA" id="ARBA00022679"/>
    </source>
</evidence>
<evidence type="ECO:0000313" key="7">
    <source>
        <dbReference type="EMBL" id="OGE05347.1"/>
    </source>
</evidence>
<organism evidence="7 8">
    <name type="scientific">Candidatus Curtissbacteria bacterium RIFCSPHIGHO2_12_FULL_41_17</name>
    <dbReference type="NCBI Taxonomy" id="1797722"/>
    <lineage>
        <taxon>Bacteria</taxon>
        <taxon>Candidatus Curtissiibacteriota</taxon>
    </lineage>
</organism>
<proteinExistence type="predicted"/>
<dbReference type="GO" id="GO:0000234">
    <property type="term" value="F:phosphoethanolamine N-methyltransferase activity"/>
    <property type="evidence" value="ECO:0007669"/>
    <property type="project" value="UniProtKB-EC"/>
</dbReference>
<accession>A0A1F5HMF9</accession>
<keyword evidence="2" id="KW-0489">Methyltransferase</keyword>
<dbReference type="Pfam" id="PF13649">
    <property type="entry name" value="Methyltransf_25"/>
    <property type="match status" value="1"/>
</dbReference>
<protein>
    <recommendedName>
        <fullName evidence="6">Methyltransferase domain-containing protein</fullName>
    </recommendedName>
</protein>
<keyword evidence="3" id="KW-0808">Transferase</keyword>
<evidence type="ECO:0000313" key="8">
    <source>
        <dbReference type="Proteomes" id="UP000178369"/>
    </source>
</evidence>
<name>A0A1F5HMF9_9BACT</name>
<evidence type="ECO:0000256" key="1">
    <source>
        <dbReference type="ARBA" id="ARBA00005189"/>
    </source>
</evidence>
<dbReference type="EMBL" id="MFBL01000011">
    <property type="protein sequence ID" value="OGE05347.1"/>
    <property type="molecule type" value="Genomic_DNA"/>
</dbReference>
<dbReference type="CDD" id="cd02440">
    <property type="entry name" value="AdoMet_MTases"/>
    <property type="match status" value="1"/>
</dbReference>
<comment type="pathway">
    <text evidence="1">Lipid metabolism.</text>
</comment>
<dbReference type="PANTHER" id="PTHR44307">
    <property type="entry name" value="PHOSPHOETHANOLAMINE METHYLTRANSFERASE"/>
    <property type="match status" value="1"/>
</dbReference>
<evidence type="ECO:0000256" key="4">
    <source>
        <dbReference type="ARBA" id="ARBA00025707"/>
    </source>
</evidence>
<feature type="domain" description="Methyltransferase" evidence="6">
    <location>
        <begin position="57"/>
        <end position="147"/>
    </location>
</feature>
<evidence type="ECO:0000256" key="5">
    <source>
        <dbReference type="ARBA" id="ARBA00047622"/>
    </source>
</evidence>
<dbReference type="AlphaFoldDB" id="A0A1F5HMF9"/>
<comment type="catalytic activity">
    <reaction evidence="5">
        <text>phosphoethanolamine + S-adenosyl-L-methionine = N-methylethanolamine phosphate + S-adenosyl-L-homocysteine + H(+)</text>
        <dbReference type="Rhea" id="RHEA:20365"/>
        <dbReference type="ChEBI" id="CHEBI:15378"/>
        <dbReference type="ChEBI" id="CHEBI:57781"/>
        <dbReference type="ChEBI" id="CHEBI:57856"/>
        <dbReference type="ChEBI" id="CHEBI:58190"/>
        <dbReference type="ChEBI" id="CHEBI:59789"/>
        <dbReference type="EC" id="2.1.1.103"/>
    </reaction>
    <physiologicalReaction direction="left-to-right" evidence="5">
        <dbReference type="Rhea" id="RHEA:20366"/>
    </physiologicalReaction>
</comment>